<dbReference type="RefSeq" id="WP_270040495.1">
    <property type="nucleotide sequence ID" value="NZ_JAPDOD010000011.1"/>
</dbReference>
<evidence type="ECO:0000313" key="4">
    <source>
        <dbReference type="Proteomes" id="UP001149140"/>
    </source>
</evidence>
<dbReference type="EMBL" id="JAPDOD010000011">
    <property type="protein sequence ID" value="MDA0161293.1"/>
    <property type="molecule type" value="Genomic_DNA"/>
</dbReference>
<name>A0A9X3S561_9ACTN</name>
<evidence type="ECO:0000256" key="1">
    <source>
        <dbReference type="SAM" id="MobiDB-lite"/>
    </source>
</evidence>
<proteinExistence type="predicted"/>
<feature type="transmembrane region" description="Helical" evidence="2">
    <location>
        <begin position="347"/>
        <end position="368"/>
    </location>
</feature>
<keyword evidence="2" id="KW-1133">Transmembrane helix</keyword>
<keyword evidence="4" id="KW-1185">Reference proteome</keyword>
<sequence>MERDKTAATDPRDRASQIDSRSSTPAFGAETGCEEEARVPTTPIPSEPQARADLGPTQSDKTAYPALASALKPAHSHFRAVAQAYMYSKGPLAKGQEASSGADQAAMARFYPHLHAAFVERYGIAEYHWCAHAPAAAVLTSRRRGWRAECHVWLFINPRGAWPAIEATLNDCSVLKDEIEDSLRGSARGRCLHMLFEVITTALALLDDFTPPPASAAEQGSQSRHGRKAAARDNPLEHLRSRMGKVRGQFEQAARRSMQLVYLSGMFAWTLLIAAATVAILAIDGTALGDHLAINGSDARRAIVSVLAGTAGAFMSVLLRMTRDQGIEVDVLVGRTIGHVLGASRPLLGAISGIGVYLLLASGLIPLAPSDPSQVNALYAACAFAAGFSERLVPDMLGIATNQLTSSGA</sequence>
<feature type="transmembrane region" description="Helical" evidence="2">
    <location>
        <begin position="260"/>
        <end position="282"/>
    </location>
</feature>
<protein>
    <submittedName>
        <fullName evidence="3">Uncharacterized protein</fullName>
    </submittedName>
</protein>
<keyword evidence="2" id="KW-0472">Membrane</keyword>
<reference evidence="3" key="1">
    <citation type="submission" date="2022-10" db="EMBL/GenBank/DDBJ databases">
        <title>The WGS of Solirubrobacter ginsenosidimutans DSM 21036.</title>
        <authorList>
            <person name="Jiang Z."/>
        </authorList>
    </citation>
    <scope>NUCLEOTIDE SEQUENCE</scope>
    <source>
        <strain evidence="3">DSM 21036</strain>
    </source>
</reference>
<feature type="region of interest" description="Disordered" evidence="1">
    <location>
        <begin position="1"/>
        <end position="59"/>
    </location>
</feature>
<evidence type="ECO:0000313" key="3">
    <source>
        <dbReference type="EMBL" id="MDA0161293.1"/>
    </source>
</evidence>
<organism evidence="3 4">
    <name type="scientific">Solirubrobacter ginsenosidimutans</name>
    <dbReference type="NCBI Taxonomy" id="490573"/>
    <lineage>
        <taxon>Bacteria</taxon>
        <taxon>Bacillati</taxon>
        <taxon>Actinomycetota</taxon>
        <taxon>Thermoleophilia</taxon>
        <taxon>Solirubrobacterales</taxon>
        <taxon>Solirubrobacteraceae</taxon>
        <taxon>Solirubrobacter</taxon>
    </lineage>
</organism>
<dbReference type="Proteomes" id="UP001149140">
    <property type="component" value="Unassembled WGS sequence"/>
</dbReference>
<accession>A0A9X3S561</accession>
<feature type="region of interest" description="Disordered" evidence="1">
    <location>
        <begin position="213"/>
        <end position="234"/>
    </location>
</feature>
<evidence type="ECO:0000256" key="2">
    <source>
        <dbReference type="SAM" id="Phobius"/>
    </source>
</evidence>
<gene>
    <name evidence="3" type="ORF">OM076_13530</name>
</gene>
<keyword evidence="2" id="KW-0812">Transmembrane</keyword>
<comment type="caution">
    <text evidence="3">The sequence shown here is derived from an EMBL/GenBank/DDBJ whole genome shotgun (WGS) entry which is preliminary data.</text>
</comment>
<feature type="transmembrane region" description="Helical" evidence="2">
    <location>
        <begin position="302"/>
        <end position="319"/>
    </location>
</feature>
<dbReference type="AlphaFoldDB" id="A0A9X3S561"/>
<feature type="compositionally biased region" description="Basic and acidic residues" evidence="1">
    <location>
        <begin position="1"/>
        <end position="16"/>
    </location>
</feature>